<dbReference type="EMBL" id="JANBPT010000853">
    <property type="protein sequence ID" value="KAJ1912215.1"/>
    <property type="molecule type" value="Genomic_DNA"/>
</dbReference>
<sequence length="130" mass="12756">MYFTRIITITAVASVAVAACGLAASTLSFDYTPSHGAHQQLVRRGATDSISASGSHIQHLDRRSPVKSAKGNNSKPPKKANKKSAPTAAPGDKPAAAPGGKPAAAPGGKPAAAPGGKPAAAPGGKPASPM</sequence>
<protein>
    <submittedName>
        <fullName evidence="2">Uncharacterized protein</fullName>
    </submittedName>
</protein>
<dbReference type="Proteomes" id="UP001150569">
    <property type="component" value="Unassembled WGS sequence"/>
</dbReference>
<dbReference type="AlphaFoldDB" id="A0A9W7ZWK8"/>
<evidence type="ECO:0000313" key="2">
    <source>
        <dbReference type="EMBL" id="KAJ1912215.1"/>
    </source>
</evidence>
<organism evidence="2 3">
    <name type="scientific">Tieghemiomyces parasiticus</name>
    <dbReference type="NCBI Taxonomy" id="78921"/>
    <lineage>
        <taxon>Eukaryota</taxon>
        <taxon>Fungi</taxon>
        <taxon>Fungi incertae sedis</taxon>
        <taxon>Zoopagomycota</taxon>
        <taxon>Kickxellomycotina</taxon>
        <taxon>Dimargaritomycetes</taxon>
        <taxon>Dimargaritales</taxon>
        <taxon>Dimargaritaceae</taxon>
        <taxon>Tieghemiomyces</taxon>
    </lineage>
</organism>
<evidence type="ECO:0000313" key="3">
    <source>
        <dbReference type="Proteomes" id="UP001150569"/>
    </source>
</evidence>
<evidence type="ECO:0000256" key="1">
    <source>
        <dbReference type="SAM" id="MobiDB-lite"/>
    </source>
</evidence>
<name>A0A9W7ZWK8_9FUNG</name>
<gene>
    <name evidence="2" type="ORF">IWQ60_009761</name>
</gene>
<comment type="caution">
    <text evidence="2">The sequence shown here is derived from an EMBL/GenBank/DDBJ whole genome shotgun (WGS) entry which is preliminary data.</text>
</comment>
<accession>A0A9W7ZWK8</accession>
<keyword evidence="3" id="KW-1185">Reference proteome</keyword>
<reference evidence="2" key="1">
    <citation type="submission" date="2022-07" db="EMBL/GenBank/DDBJ databases">
        <title>Phylogenomic reconstructions and comparative analyses of Kickxellomycotina fungi.</title>
        <authorList>
            <person name="Reynolds N.K."/>
            <person name="Stajich J.E."/>
            <person name="Barry K."/>
            <person name="Grigoriev I.V."/>
            <person name="Crous P."/>
            <person name="Smith M.E."/>
        </authorList>
    </citation>
    <scope>NUCLEOTIDE SEQUENCE</scope>
    <source>
        <strain evidence="2">RSA 861</strain>
    </source>
</reference>
<dbReference type="PROSITE" id="PS51257">
    <property type="entry name" value="PROKAR_LIPOPROTEIN"/>
    <property type="match status" value="1"/>
</dbReference>
<proteinExistence type="predicted"/>
<feature type="region of interest" description="Disordered" evidence="1">
    <location>
        <begin position="32"/>
        <end position="130"/>
    </location>
</feature>
<feature type="compositionally biased region" description="Low complexity" evidence="1">
    <location>
        <begin position="83"/>
        <end position="130"/>
    </location>
</feature>